<dbReference type="Pfam" id="PF21923">
    <property type="entry name" value="BON_like"/>
    <property type="match status" value="1"/>
</dbReference>
<reference evidence="2 3" key="1">
    <citation type="submission" date="2016-01" db="EMBL/GenBank/DDBJ databases">
        <title>The new phylogeny of the genus Mycobacterium.</title>
        <authorList>
            <person name="Tarcisio F."/>
            <person name="Conor M."/>
            <person name="Antonella G."/>
            <person name="Elisabetta G."/>
            <person name="Giulia F.S."/>
            <person name="Sara T."/>
            <person name="Anna F."/>
            <person name="Clotilde B."/>
            <person name="Roberto B."/>
            <person name="Veronica D.S."/>
            <person name="Fabio R."/>
            <person name="Monica P."/>
            <person name="Olivier J."/>
            <person name="Enrico T."/>
            <person name="Nicola S."/>
        </authorList>
    </citation>
    <scope>NUCLEOTIDE SEQUENCE [LARGE SCALE GENOMIC DNA]</scope>
    <source>
        <strain evidence="2 3">ATCC 27353</strain>
    </source>
</reference>
<protein>
    <recommendedName>
        <fullName evidence="1">Peptidoglycan-binding protein ArfA BON-like domain-containing protein</fullName>
    </recommendedName>
</protein>
<dbReference type="Gene3D" id="3.40.1520.20">
    <property type="match status" value="1"/>
</dbReference>
<proteinExistence type="predicted"/>
<dbReference type="EMBL" id="LQOT01000030">
    <property type="protein sequence ID" value="ORV47514.1"/>
    <property type="molecule type" value="Genomic_DNA"/>
</dbReference>
<gene>
    <name evidence="2" type="ORF">AWC02_08510</name>
</gene>
<name>A0A1X1TSE0_9MYCO</name>
<evidence type="ECO:0000313" key="3">
    <source>
        <dbReference type="Proteomes" id="UP000193465"/>
    </source>
</evidence>
<dbReference type="STRING" id="188915.AWC02_08510"/>
<sequence length="165" mass="16541">MRARLLAAALATALLAAIGYGLLQRAPQPIADPELAAGRAEPVAVIRHGNEVTLVGDVADPAARRALLDAVYGSSEDLTVVDRLGVTPEAPSIDLSGVGPVFEAAAAIDDFSLGFDGATVRLGGTATAGEAAAVADAAQDAWGSDHVVNDIATGPHRADPPTGTD</sequence>
<comment type="caution">
    <text evidence="2">The sequence shown here is derived from an EMBL/GenBank/DDBJ whole genome shotgun (WGS) entry which is preliminary data.</text>
</comment>
<organism evidence="2 3">
    <name type="scientific">Mycolicibacter engbaekii</name>
    <dbReference type="NCBI Taxonomy" id="188915"/>
    <lineage>
        <taxon>Bacteria</taxon>
        <taxon>Bacillati</taxon>
        <taxon>Actinomycetota</taxon>
        <taxon>Actinomycetes</taxon>
        <taxon>Mycobacteriales</taxon>
        <taxon>Mycobacteriaceae</taxon>
        <taxon>Mycolicibacter</taxon>
    </lineage>
</organism>
<dbReference type="Proteomes" id="UP000193465">
    <property type="component" value="Unassembled WGS sequence"/>
</dbReference>
<dbReference type="AlphaFoldDB" id="A0A1X1TSE0"/>
<feature type="domain" description="Peptidoglycan-binding protein ArfA BON-like" evidence="1">
    <location>
        <begin position="44"/>
        <end position="88"/>
    </location>
</feature>
<evidence type="ECO:0000259" key="1">
    <source>
        <dbReference type="Pfam" id="PF21923"/>
    </source>
</evidence>
<keyword evidence="3" id="KW-1185">Reference proteome</keyword>
<dbReference type="RefSeq" id="WP_085128294.1">
    <property type="nucleotide sequence ID" value="NZ_LQOT01000030.1"/>
</dbReference>
<evidence type="ECO:0000313" key="2">
    <source>
        <dbReference type="EMBL" id="ORV47514.1"/>
    </source>
</evidence>
<dbReference type="InterPro" id="IPR054121">
    <property type="entry name" value="ArfA_BON-like"/>
</dbReference>
<accession>A0A1X1TSE0</accession>